<dbReference type="Pfam" id="PF02518">
    <property type="entry name" value="HATPase_c"/>
    <property type="match status" value="1"/>
</dbReference>
<dbReference type="Gene3D" id="3.30.565.10">
    <property type="entry name" value="Histidine kinase-like ATPase, C-terminal domain"/>
    <property type="match status" value="1"/>
</dbReference>
<keyword evidence="9 10" id="KW-0472">Membrane</keyword>
<organism evidence="12 13">
    <name type="scientific">Novosphingobium mangrovi</name>
    <name type="common">ex Hu et al. 2023</name>
    <dbReference type="NCBI Taxonomy" id="2930094"/>
    <lineage>
        <taxon>Bacteria</taxon>
        <taxon>Pseudomonadati</taxon>
        <taxon>Pseudomonadota</taxon>
        <taxon>Alphaproteobacteria</taxon>
        <taxon>Sphingomonadales</taxon>
        <taxon>Sphingomonadaceae</taxon>
        <taxon>Novosphingobium</taxon>
    </lineage>
</organism>
<dbReference type="SUPFAM" id="SSF47384">
    <property type="entry name" value="Homodimeric domain of signal transducing histidine kinase"/>
    <property type="match status" value="1"/>
</dbReference>
<keyword evidence="7 12" id="KW-0418">Kinase</keyword>
<sequence>MIKLLGLRHSIYSRIVVLACLSALSITFVLWILTDTTISRANQIALERAVDVDMAGLVDIYTSNGLPELQDRIADRIALEPRKGTLTHYMLVGGQGQRLAGDLTRWPDLHASLSQTGKIAVDRNRHAYGRVTQLGPNLRLLVAHEARDLNTLRRQVGFVFFAGGLIIVAAVALTGLIAVRRLATRIERLNTAFRTPDDTALEALSRHLENEDEIGELTRHSANALARLRRLASANRETTDHVAHEIRTPLMHLDNRLVKTLAATPDPETARRIASARSEIRRIIRMLESLLDIAASQARRGDRHGLVPVDLSEIAQRLGELYADSAEETGHALILDIEPDVVIPGEEMALTRLITNLLDNAFKFVPKGGTITLALEAGPRLTVRDDGPGIPEGQREQVFEKFSRAGQHPEGNGAGLGLTLCRAIAQRHHLEITLVDTPQGACFTVTPETTT</sequence>
<dbReference type="PANTHER" id="PTHR45436">
    <property type="entry name" value="SENSOR HISTIDINE KINASE YKOH"/>
    <property type="match status" value="1"/>
</dbReference>
<protein>
    <recommendedName>
        <fullName evidence="3">histidine kinase</fullName>
        <ecNumber evidence="3">2.7.13.3</ecNumber>
    </recommendedName>
</protein>
<dbReference type="SUPFAM" id="SSF55874">
    <property type="entry name" value="ATPase domain of HSP90 chaperone/DNA topoisomerase II/histidine kinase"/>
    <property type="match status" value="1"/>
</dbReference>
<evidence type="ECO:0000313" key="13">
    <source>
        <dbReference type="Proteomes" id="UP001162802"/>
    </source>
</evidence>
<evidence type="ECO:0000256" key="9">
    <source>
        <dbReference type="ARBA" id="ARBA00023136"/>
    </source>
</evidence>
<dbReference type="InterPro" id="IPR003661">
    <property type="entry name" value="HisK_dim/P_dom"/>
</dbReference>
<evidence type="ECO:0000256" key="10">
    <source>
        <dbReference type="SAM" id="Phobius"/>
    </source>
</evidence>
<keyword evidence="4" id="KW-0597">Phosphoprotein</keyword>
<dbReference type="RefSeq" id="WP_243800227.1">
    <property type="nucleotide sequence ID" value="NZ_JALHAT010000018.1"/>
</dbReference>
<feature type="domain" description="Histidine kinase" evidence="11">
    <location>
        <begin position="241"/>
        <end position="451"/>
    </location>
</feature>
<dbReference type="Gene3D" id="1.10.287.130">
    <property type="match status" value="1"/>
</dbReference>
<accession>A0ABT0ADL6</accession>
<evidence type="ECO:0000256" key="7">
    <source>
        <dbReference type="ARBA" id="ARBA00022777"/>
    </source>
</evidence>
<dbReference type="SMART" id="SM00388">
    <property type="entry name" value="HisKA"/>
    <property type="match status" value="1"/>
</dbReference>
<dbReference type="InterPro" id="IPR050428">
    <property type="entry name" value="TCS_sensor_his_kinase"/>
</dbReference>
<keyword evidence="13" id="KW-1185">Reference proteome</keyword>
<dbReference type="InterPro" id="IPR036097">
    <property type="entry name" value="HisK_dim/P_sf"/>
</dbReference>
<feature type="transmembrane region" description="Helical" evidence="10">
    <location>
        <begin position="12"/>
        <end position="33"/>
    </location>
</feature>
<comment type="caution">
    <text evidence="12">The sequence shown here is derived from an EMBL/GenBank/DDBJ whole genome shotgun (WGS) entry which is preliminary data.</text>
</comment>
<dbReference type="InterPro" id="IPR004358">
    <property type="entry name" value="Sig_transdc_His_kin-like_C"/>
</dbReference>
<dbReference type="PRINTS" id="PR00344">
    <property type="entry name" value="BCTRLSENSOR"/>
</dbReference>
<dbReference type="CDD" id="cd00082">
    <property type="entry name" value="HisKA"/>
    <property type="match status" value="1"/>
</dbReference>
<dbReference type="InterPro" id="IPR003594">
    <property type="entry name" value="HATPase_dom"/>
</dbReference>
<dbReference type="Gene3D" id="6.10.340.10">
    <property type="match status" value="1"/>
</dbReference>
<dbReference type="EC" id="2.7.13.3" evidence="3"/>
<evidence type="ECO:0000313" key="12">
    <source>
        <dbReference type="EMBL" id="MCJ1961293.1"/>
    </source>
</evidence>
<evidence type="ECO:0000256" key="2">
    <source>
        <dbReference type="ARBA" id="ARBA00004370"/>
    </source>
</evidence>
<keyword evidence="8 10" id="KW-1133">Transmembrane helix</keyword>
<name>A0ABT0ADL6_9SPHN</name>
<dbReference type="EMBL" id="JALHAT010000018">
    <property type="protein sequence ID" value="MCJ1961293.1"/>
    <property type="molecule type" value="Genomic_DNA"/>
</dbReference>
<keyword evidence="5" id="KW-0808">Transferase</keyword>
<reference evidence="12" key="1">
    <citation type="submission" date="2022-03" db="EMBL/GenBank/DDBJ databases">
        <title>Identification of a novel bacterium isolated from mangrove sediments.</title>
        <authorList>
            <person name="Pan X."/>
        </authorList>
    </citation>
    <scope>NUCLEOTIDE SEQUENCE</scope>
    <source>
        <strain evidence="12">B2637</strain>
    </source>
</reference>
<dbReference type="GO" id="GO:0016301">
    <property type="term" value="F:kinase activity"/>
    <property type="evidence" value="ECO:0007669"/>
    <property type="project" value="UniProtKB-KW"/>
</dbReference>
<evidence type="ECO:0000256" key="1">
    <source>
        <dbReference type="ARBA" id="ARBA00000085"/>
    </source>
</evidence>
<gene>
    <name evidence="12" type="ORF">MTR65_11420</name>
</gene>
<dbReference type="InterPro" id="IPR005467">
    <property type="entry name" value="His_kinase_dom"/>
</dbReference>
<evidence type="ECO:0000256" key="6">
    <source>
        <dbReference type="ARBA" id="ARBA00022692"/>
    </source>
</evidence>
<comment type="subcellular location">
    <subcellularLocation>
        <location evidence="2">Membrane</location>
    </subcellularLocation>
</comment>
<dbReference type="PANTHER" id="PTHR45436:SF8">
    <property type="entry name" value="HISTIDINE KINASE"/>
    <property type="match status" value="1"/>
</dbReference>
<evidence type="ECO:0000256" key="5">
    <source>
        <dbReference type="ARBA" id="ARBA00022679"/>
    </source>
</evidence>
<dbReference type="InterPro" id="IPR036890">
    <property type="entry name" value="HATPase_C_sf"/>
</dbReference>
<comment type="catalytic activity">
    <reaction evidence="1">
        <text>ATP + protein L-histidine = ADP + protein N-phospho-L-histidine.</text>
        <dbReference type="EC" id="2.7.13.3"/>
    </reaction>
</comment>
<evidence type="ECO:0000256" key="8">
    <source>
        <dbReference type="ARBA" id="ARBA00022989"/>
    </source>
</evidence>
<evidence type="ECO:0000256" key="4">
    <source>
        <dbReference type="ARBA" id="ARBA00022553"/>
    </source>
</evidence>
<dbReference type="CDD" id="cd00075">
    <property type="entry name" value="HATPase"/>
    <property type="match status" value="1"/>
</dbReference>
<evidence type="ECO:0000256" key="3">
    <source>
        <dbReference type="ARBA" id="ARBA00012438"/>
    </source>
</evidence>
<feature type="transmembrane region" description="Helical" evidence="10">
    <location>
        <begin position="158"/>
        <end position="179"/>
    </location>
</feature>
<dbReference type="PROSITE" id="PS50109">
    <property type="entry name" value="HIS_KIN"/>
    <property type="match status" value="1"/>
</dbReference>
<dbReference type="Proteomes" id="UP001162802">
    <property type="component" value="Unassembled WGS sequence"/>
</dbReference>
<proteinExistence type="predicted"/>
<evidence type="ECO:0000259" key="11">
    <source>
        <dbReference type="PROSITE" id="PS50109"/>
    </source>
</evidence>
<dbReference type="SMART" id="SM00387">
    <property type="entry name" value="HATPase_c"/>
    <property type="match status" value="1"/>
</dbReference>
<keyword evidence="6 10" id="KW-0812">Transmembrane</keyword>